<dbReference type="AlphaFoldDB" id="B4III7"/>
<dbReference type="KEGG" id="dse:6619330"/>
<evidence type="ECO:0000313" key="16">
    <source>
        <dbReference type="EMBL" id="EDW49737.1"/>
    </source>
</evidence>
<evidence type="ECO:0000256" key="14">
    <source>
        <dbReference type="RuleBase" id="RU365079"/>
    </source>
</evidence>
<dbReference type="InterPro" id="IPR050365">
    <property type="entry name" value="TIM50"/>
</dbReference>
<comment type="similarity">
    <text evidence="3 14">Belongs to the TIM50 family.</text>
</comment>
<evidence type="ECO:0000256" key="7">
    <source>
        <dbReference type="ARBA" id="ARBA00022927"/>
    </source>
</evidence>
<evidence type="ECO:0000256" key="8">
    <source>
        <dbReference type="ARBA" id="ARBA00022946"/>
    </source>
</evidence>
<evidence type="ECO:0000256" key="11">
    <source>
        <dbReference type="ARBA" id="ARBA00023128"/>
    </source>
</evidence>
<evidence type="ECO:0000256" key="4">
    <source>
        <dbReference type="ARBA" id="ARBA00022448"/>
    </source>
</evidence>
<name>B4III7_DROSE</name>
<evidence type="ECO:0000256" key="13">
    <source>
        <dbReference type="ARBA" id="ARBA00061911"/>
    </source>
</evidence>
<dbReference type="InterPro" id="IPR023214">
    <property type="entry name" value="HAD_sf"/>
</dbReference>
<dbReference type="EMBL" id="CH480843">
    <property type="protein sequence ID" value="EDW49737.1"/>
    <property type="molecule type" value="Genomic_DNA"/>
</dbReference>
<evidence type="ECO:0000256" key="6">
    <source>
        <dbReference type="ARBA" id="ARBA00022792"/>
    </source>
</evidence>
<keyword evidence="17" id="KW-1185">Reference proteome</keyword>
<comment type="subunit">
    <text evidence="13">Component of the TIM23 complex at least composed of Tim23, Tim17 (Tim17a1, Tim17a2 or Tim17b1) and a Tim50.</text>
</comment>
<evidence type="ECO:0000256" key="10">
    <source>
        <dbReference type="ARBA" id="ARBA00023010"/>
    </source>
</evidence>
<dbReference type="OrthoDB" id="287041at2759"/>
<keyword evidence="10 14" id="KW-0811">Translocation</keyword>
<proteinExistence type="inferred from homology"/>
<dbReference type="GO" id="GO:0005744">
    <property type="term" value="C:TIM23 mitochondrial import inner membrane translocase complex"/>
    <property type="evidence" value="ECO:0007669"/>
    <property type="project" value="UniProtKB-UniRule"/>
</dbReference>
<comment type="function">
    <text evidence="1 14">Essential component of the TIM23 complex, a complex that mediates the translocation of transit peptide-containing proteins across the mitochondrial inner membrane.</text>
</comment>
<sequence length="343" mass="40550">MYKIVWFGTLNKSIGYIGKKKTRLLSPCEKICLNTARKTVQRCDKNYSPPKLSRIKNFYTYSIVLGSLFGMVMWAIYKLGKPEEDHRGPIEDEFSQLPWFRQYIMRMWHTLQYYEKMMEEPQMAKLLPNVVPPPYIQPPYSLVLEIKDVLVHPDWTYQTGWRFKKRPGVDYFLQQCSRNFEIVIYTSEQGMTAFPLLDALDPYGYISYRLVRGATDLVEGQHTKNLDYLNRDLSRVIVVDCDPYTTPMHPDNSLVLTKWLGNDDDVQLFDLTAFLQLVAEHQVNDVREVLRYYRQFEDPIEQFKDNQRRLQEQNQESIQNLPTSERQWNLTLLGRSLRGSSIK</sequence>
<evidence type="ECO:0000256" key="1">
    <source>
        <dbReference type="ARBA" id="ARBA00002959"/>
    </source>
</evidence>
<dbReference type="InterPro" id="IPR036412">
    <property type="entry name" value="HAD-like_sf"/>
</dbReference>
<evidence type="ECO:0000256" key="2">
    <source>
        <dbReference type="ARBA" id="ARBA00004434"/>
    </source>
</evidence>
<dbReference type="Proteomes" id="UP000001292">
    <property type="component" value="Unassembled WGS sequence"/>
</dbReference>
<feature type="domain" description="FCP1 homology" evidence="15">
    <location>
        <begin position="135"/>
        <end position="278"/>
    </location>
</feature>
<evidence type="ECO:0000256" key="5">
    <source>
        <dbReference type="ARBA" id="ARBA00022692"/>
    </source>
</evidence>
<dbReference type="STRING" id="7238.B4III7"/>
<dbReference type="Pfam" id="PF03031">
    <property type="entry name" value="NIF"/>
    <property type="match status" value="1"/>
</dbReference>
<dbReference type="Gene3D" id="3.40.50.1000">
    <property type="entry name" value="HAD superfamily/HAD-like"/>
    <property type="match status" value="1"/>
</dbReference>
<dbReference type="PROSITE" id="PS50969">
    <property type="entry name" value="FCP1"/>
    <property type="match status" value="1"/>
</dbReference>
<evidence type="ECO:0000256" key="9">
    <source>
        <dbReference type="ARBA" id="ARBA00022989"/>
    </source>
</evidence>
<dbReference type="OMA" id="PYGYISY"/>
<reference evidence="16 17" key="1">
    <citation type="journal article" date="2007" name="Nature">
        <title>Evolution of genes and genomes on the Drosophila phylogeny.</title>
        <authorList>
            <consortium name="Drosophila 12 Genomes Consortium"/>
            <person name="Clark A.G."/>
            <person name="Eisen M.B."/>
            <person name="Smith D.R."/>
            <person name="Bergman C.M."/>
            <person name="Oliver B."/>
            <person name="Markow T.A."/>
            <person name="Kaufman T.C."/>
            <person name="Kellis M."/>
            <person name="Gelbart W."/>
            <person name="Iyer V.N."/>
            <person name="Pollard D.A."/>
            <person name="Sackton T.B."/>
            <person name="Larracuente A.M."/>
            <person name="Singh N.D."/>
            <person name="Abad J.P."/>
            <person name="Abt D.N."/>
            <person name="Adryan B."/>
            <person name="Aguade M."/>
            <person name="Akashi H."/>
            <person name="Anderson W.W."/>
            <person name="Aquadro C.F."/>
            <person name="Ardell D.H."/>
            <person name="Arguello R."/>
            <person name="Artieri C.G."/>
            <person name="Barbash D.A."/>
            <person name="Barker D."/>
            <person name="Barsanti P."/>
            <person name="Batterham P."/>
            <person name="Batzoglou S."/>
            <person name="Begun D."/>
            <person name="Bhutkar A."/>
            <person name="Blanco E."/>
            <person name="Bosak S.A."/>
            <person name="Bradley R.K."/>
            <person name="Brand A.D."/>
            <person name="Brent M.R."/>
            <person name="Brooks A.N."/>
            <person name="Brown R.H."/>
            <person name="Butlin R.K."/>
            <person name="Caggese C."/>
            <person name="Calvi B.R."/>
            <person name="Bernardo de Carvalho A."/>
            <person name="Caspi A."/>
            <person name="Castrezana S."/>
            <person name="Celniker S.E."/>
            <person name="Chang J.L."/>
            <person name="Chapple C."/>
            <person name="Chatterji S."/>
            <person name="Chinwalla A."/>
            <person name="Civetta A."/>
            <person name="Clifton S.W."/>
            <person name="Comeron J.M."/>
            <person name="Costello J.C."/>
            <person name="Coyne J.A."/>
            <person name="Daub J."/>
            <person name="David R.G."/>
            <person name="Delcher A.L."/>
            <person name="Delehaunty K."/>
            <person name="Do C.B."/>
            <person name="Ebling H."/>
            <person name="Edwards K."/>
            <person name="Eickbush T."/>
            <person name="Evans J.D."/>
            <person name="Filipski A."/>
            <person name="Findeiss S."/>
            <person name="Freyhult E."/>
            <person name="Fulton L."/>
            <person name="Fulton R."/>
            <person name="Garcia A.C."/>
            <person name="Gardiner A."/>
            <person name="Garfield D.A."/>
            <person name="Garvin B.E."/>
            <person name="Gibson G."/>
            <person name="Gilbert D."/>
            <person name="Gnerre S."/>
            <person name="Godfrey J."/>
            <person name="Good R."/>
            <person name="Gotea V."/>
            <person name="Gravely B."/>
            <person name="Greenberg A.J."/>
            <person name="Griffiths-Jones S."/>
            <person name="Gross S."/>
            <person name="Guigo R."/>
            <person name="Gustafson E.A."/>
            <person name="Haerty W."/>
            <person name="Hahn M.W."/>
            <person name="Halligan D.L."/>
            <person name="Halpern A.L."/>
            <person name="Halter G.M."/>
            <person name="Han M.V."/>
            <person name="Heger A."/>
            <person name="Hillier L."/>
            <person name="Hinrichs A.S."/>
            <person name="Holmes I."/>
            <person name="Hoskins R.A."/>
            <person name="Hubisz M.J."/>
            <person name="Hultmark D."/>
            <person name="Huntley M.A."/>
            <person name="Jaffe D.B."/>
            <person name="Jagadeeshan S."/>
            <person name="Jeck W.R."/>
            <person name="Johnson J."/>
            <person name="Jones C.D."/>
            <person name="Jordan W.C."/>
            <person name="Karpen G.H."/>
            <person name="Kataoka E."/>
            <person name="Keightley P.D."/>
            <person name="Kheradpour P."/>
            <person name="Kirkness E.F."/>
            <person name="Koerich L.B."/>
            <person name="Kristiansen K."/>
            <person name="Kudrna D."/>
            <person name="Kulathinal R.J."/>
            <person name="Kumar S."/>
            <person name="Kwok R."/>
            <person name="Lander E."/>
            <person name="Langley C.H."/>
            <person name="Lapoint R."/>
            <person name="Lazzaro B.P."/>
            <person name="Lee S.J."/>
            <person name="Levesque L."/>
            <person name="Li R."/>
            <person name="Lin C.F."/>
            <person name="Lin M.F."/>
            <person name="Lindblad-Toh K."/>
            <person name="Llopart A."/>
            <person name="Long M."/>
            <person name="Low L."/>
            <person name="Lozovsky E."/>
            <person name="Lu J."/>
            <person name="Luo M."/>
            <person name="Machado C.A."/>
            <person name="Makalowski W."/>
            <person name="Marzo M."/>
            <person name="Matsuda M."/>
            <person name="Matzkin L."/>
            <person name="McAllister B."/>
            <person name="McBride C.S."/>
            <person name="McKernan B."/>
            <person name="McKernan K."/>
            <person name="Mendez-Lago M."/>
            <person name="Minx P."/>
            <person name="Mollenhauer M.U."/>
            <person name="Montooth K."/>
            <person name="Mount S.M."/>
            <person name="Mu X."/>
            <person name="Myers E."/>
            <person name="Negre B."/>
            <person name="Newfeld S."/>
            <person name="Nielsen R."/>
            <person name="Noor M.A."/>
            <person name="O'Grady P."/>
            <person name="Pachter L."/>
            <person name="Papaceit M."/>
            <person name="Parisi M.J."/>
            <person name="Parisi M."/>
            <person name="Parts L."/>
            <person name="Pedersen J.S."/>
            <person name="Pesole G."/>
            <person name="Phillippy A.M."/>
            <person name="Ponting C.P."/>
            <person name="Pop M."/>
            <person name="Porcelli D."/>
            <person name="Powell J.R."/>
            <person name="Prohaska S."/>
            <person name="Pruitt K."/>
            <person name="Puig M."/>
            <person name="Quesneville H."/>
            <person name="Ram K.R."/>
            <person name="Rand D."/>
            <person name="Rasmussen M.D."/>
            <person name="Reed L.K."/>
            <person name="Reenan R."/>
            <person name="Reily A."/>
            <person name="Remington K.A."/>
            <person name="Rieger T.T."/>
            <person name="Ritchie M.G."/>
            <person name="Robin C."/>
            <person name="Rogers Y.H."/>
            <person name="Rohde C."/>
            <person name="Rozas J."/>
            <person name="Rubenfield M.J."/>
            <person name="Ruiz A."/>
            <person name="Russo S."/>
            <person name="Salzberg S.L."/>
            <person name="Sanchez-Gracia A."/>
            <person name="Saranga D.J."/>
            <person name="Sato H."/>
            <person name="Schaeffer S.W."/>
            <person name="Schatz M.C."/>
            <person name="Schlenke T."/>
            <person name="Schwartz R."/>
            <person name="Segarra C."/>
            <person name="Singh R.S."/>
            <person name="Sirot L."/>
            <person name="Sirota M."/>
            <person name="Sisneros N.B."/>
            <person name="Smith C.D."/>
            <person name="Smith T.F."/>
            <person name="Spieth J."/>
            <person name="Stage D.E."/>
            <person name="Stark A."/>
            <person name="Stephan W."/>
            <person name="Strausberg R.L."/>
            <person name="Strempel S."/>
            <person name="Sturgill D."/>
            <person name="Sutton G."/>
            <person name="Sutton G.G."/>
            <person name="Tao W."/>
            <person name="Teichmann S."/>
            <person name="Tobari Y.N."/>
            <person name="Tomimura Y."/>
            <person name="Tsolas J.M."/>
            <person name="Valente V.L."/>
            <person name="Venter E."/>
            <person name="Venter J.C."/>
            <person name="Vicario S."/>
            <person name="Vieira F.G."/>
            <person name="Vilella A.J."/>
            <person name="Villasante A."/>
            <person name="Walenz B."/>
            <person name="Wang J."/>
            <person name="Wasserman M."/>
            <person name="Watts T."/>
            <person name="Wilson D."/>
            <person name="Wilson R.K."/>
            <person name="Wing R.A."/>
            <person name="Wolfner M.F."/>
            <person name="Wong A."/>
            <person name="Wong G.K."/>
            <person name="Wu C.I."/>
            <person name="Wu G."/>
            <person name="Yamamoto D."/>
            <person name="Yang H.P."/>
            <person name="Yang S.P."/>
            <person name="Yorke J.A."/>
            <person name="Yoshida K."/>
            <person name="Zdobnov E."/>
            <person name="Zhang P."/>
            <person name="Zhang Y."/>
            <person name="Zimin A.V."/>
            <person name="Baldwin J."/>
            <person name="Abdouelleil A."/>
            <person name="Abdulkadir J."/>
            <person name="Abebe A."/>
            <person name="Abera B."/>
            <person name="Abreu J."/>
            <person name="Acer S.C."/>
            <person name="Aftuck L."/>
            <person name="Alexander A."/>
            <person name="An P."/>
            <person name="Anderson E."/>
            <person name="Anderson S."/>
            <person name="Arachi H."/>
            <person name="Azer M."/>
            <person name="Bachantsang P."/>
            <person name="Barry A."/>
            <person name="Bayul T."/>
            <person name="Berlin A."/>
            <person name="Bessette D."/>
            <person name="Bloom T."/>
            <person name="Blye J."/>
            <person name="Boguslavskiy L."/>
            <person name="Bonnet C."/>
            <person name="Boukhgalter B."/>
            <person name="Bourzgui I."/>
            <person name="Brown A."/>
            <person name="Cahill P."/>
            <person name="Channer S."/>
            <person name="Cheshatsang Y."/>
            <person name="Chuda L."/>
            <person name="Citroen M."/>
            <person name="Collymore A."/>
            <person name="Cooke P."/>
            <person name="Costello M."/>
            <person name="D'Aco K."/>
            <person name="Daza R."/>
            <person name="De Haan G."/>
            <person name="DeGray S."/>
            <person name="DeMaso C."/>
            <person name="Dhargay N."/>
            <person name="Dooley K."/>
            <person name="Dooley E."/>
            <person name="Doricent M."/>
            <person name="Dorje P."/>
            <person name="Dorjee K."/>
            <person name="Dupes A."/>
            <person name="Elong R."/>
            <person name="Falk J."/>
            <person name="Farina A."/>
            <person name="Faro S."/>
            <person name="Ferguson D."/>
            <person name="Fisher S."/>
            <person name="Foley C.D."/>
            <person name="Franke A."/>
            <person name="Friedrich D."/>
            <person name="Gadbois L."/>
            <person name="Gearin G."/>
            <person name="Gearin C.R."/>
            <person name="Giannoukos G."/>
            <person name="Goode T."/>
            <person name="Graham J."/>
            <person name="Grandbois E."/>
            <person name="Grewal S."/>
            <person name="Gyaltsen K."/>
            <person name="Hafez N."/>
            <person name="Hagos B."/>
            <person name="Hall J."/>
            <person name="Henson C."/>
            <person name="Hollinger A."/>
            <person name="Honan T."/>
            <person name="Huard M.D."/>
            <person name="Hughes L."/>
            <person name="Hurhula B."/>
            <person name="Husby M.E."/>
            <person name="Kamat A."/>
            <person name="Kanga B."/>
            <person name="Kashin S."/>
            <person name="Khazanovich D."/>
            <person name="Kisner P."/>
            <person name="Lance K."/>
            <person name="Lara M."/>
            <person name="Lee W."/>
            <person name="Lennon N."/>
            <person name="Letendre F."/>
            <person name="LeVine R."/>
            <person name="Lipovsky A."/>
            <person name="Liu X."/>
            <person name="Liu J."/>
            <person name="Liu S."/>
            <person name="Lokyitsang T."/>
            <person name="Lokyitsang Y."/>
            <person name="Lubonja R."/>
            <person name="Lui A."/>
            <person name="MacDonald P."/>
            <person name="Magnisalis V."/>
            <person name="Maru K."/>
            <person name="Matthews C."/>
            <person name="McCusker W."/>
            <person name="McDonough S."/>
            <person name="Mehta T."/>
            <person name="Meldrim J."/>
            <person name="Meneus L."/>
            <person name="Mihai O."/>
            <person name="Mihalev A."/>
            <person name="Mihova T."/>
            <person name="Mittelman R."/>
            <person name="Mlenga V."/>
            <person name="Montmayeur A."/>
            <person name="Mulrain L."/>
            <person name="Navidi A."/>
            <person name="Naylor J."/>
            <person name="Negash T."/>
            <person name="Nguyen T."/>
            <person name="Nguyen N."/>
            <person name="Nicol R."/>
            <person name="Norbu C."/>
            <person name="Norbu N."/>
            <person name="Novod N."/>
            <person name="O'Neill B."/>
            <person name="Osman S."/>
            <person name="Markiewicz E."/>
            <person name="Oyono O.L."/>
            <person name="Patti C."/>
            <person name="Phunkhang P."/>
            <person name="Pierre F."/>
            <person name="Priest M."/>
            <person name="Raghuraman S."/>
            <person name="Rege F."/>
            <person name="Reyes R."/>
            <person name="Rise C."/>
            <person name="Rogov P."/>
            <person name="Ross K."/>
            <person name="Ryan E."/>
            <person name="Settipalli S."/>
            <person name="Shea T."/>
            <person name="Sherpa N."/>
            <person name="Shi L."/>
            <person name="Shih D."/>
            <person name="Sparrow T."/>
            <person name="Spaulding J."/>
            <person name="Stalker J."/>
            <person name="Stange-Thomann N."/>
            <person name="Stavropoulos S."/>
            <person name="Stone C."/>
            <person name="Strader C."/>
            <person name="Tesfaye S."/>
            <person name="Thomson T."/>
            <person name="Thoulutsang Y."/>
            <person name="Thoulutsang D."/>
            <person name="Topham K."/>
            <person name="Topping I."/>
            <person name="Tsamla T."/>
            <person name="Vassiliev H."/>
            <person name="Vo A."/>
            <person name="Wangchuk T."/>
            <person name="Wangdi T."/>
            <person name="Weiand M."/>
            <person name="Wilkinson J."/>
            <person name="Wilson A."/>
            <person name="Yadav S."/>
            <person name="Young G."/>
            <person name="Yu Q."/>
            <person name="Zembek L."/>
            <person name="Zhong D."/>
            <person name="Zimmer A."/>
            <person name="Zwirko Z."/>
            <person name="Jaffe D.B."/>
            <person name="Alvarez P."/>
            <person name="Brockman W."/>
            <person name="Butler J."/>
            <person name="Chin C."/>
            <person name="Gnerre S."/>
            <person name="Grabherr M."/>
            <person name="Kleber M."/>
            <person name="Mauceli E."/>
            <person name="MacCallum I."/>
        </authorList>
    </citation>
    <scope>NUCLEOTIDE SEQUENCE [LARGE SCALE GENOMIC DNA]</scope>
    <source>
        <strain evidence="17">Rob3c / Tucson 14021-0248.25</strain>
    </source>
</reference>
<keyword evidence="6" id="KW-0999">Mitochondrion inner membrane</keyword>
<dbReference type="SMART" id="SM00577">
    <property type="entry name" value="CPDc"/>
    <property type="match status" value="1"/>
</dbReference>
<keyword evidence="9 14" id="KW-1133">Transmembrane helix</keyword>
<evidence type="ECO:0000256" key="3">
    <source>
        <dbReference type="ARBA" id="ARBA00006344"/>
    </source>
</evidence>
<keyword evidence="4 14" id="KW-0813">Transport</keyword>
<gene>
    <name evidence="16" type="primary">Dsec\GM16156</name>
    <name evidence="16" type="ORF">Dsec_GM16156</name>
</gene>
<evidence type="ECO:0000259" key="15">
    <source>
        <dbReference type="PROSITE" id="PS50969"/>
    </source>
</evidence>
<keyword evidence="11 14" id="KW-0496">Mitochondrion</keyword>
<organism evidence="17">
    <name type="scientific">Drosophila sechellia</name>
    <name type="common">Fruit fly</name>
    <dbReference type="NCBI Taxonomy" id="7238"/>
    <lineage>
        <taxon>Eukaryota</taxon>
        <taxon>Metazoa</taxon>
        <taxon>Ecdysozoa</taxon>
        <taxon>Arthropoda</taxon>
        <taxon>Hexapoda</taxon>
        <taxon>Insecta</taxon>
        <taxon>Pterygota</taxon>
        <taxon>Neoptera</taxon>
        <taxon>Endopterygota</taxon>
        <taxon>Diptera</taxon>
        <taxon>Brachycera</taxon>
        <taxon>Muscomorpha</taxon>
        <taxon>Ephydroidea</taxon>
        <taxon>Drosophilidae</taxon>
        <taxon>Drosophila</taxon>
        <taxon>Sophophora</taxon>
    </lineage>
</organism>
<dbReference type="SMR" id="B4III7"/>
<accession>B4III7</accession>
<dbReference type="InterPro" id="IPR004274">
    <property type="entry name" value="FCP1_dom"/>
</dbReference>
<keyword evidence="8 14" id="KW-0809">Transit peptide</keyword>
<dbReference type="FunFam" id="3.40.50.1000:FF:000019">
    <property type="entry name" value="Mitochondrial import inner membrane translocase subunit TIM50"/>
    <property type="match status" value="1"/>
</dbReference>
<dbReference type="PhylomeDB" id="B4III7"/>
<keyword evidence="5 14" id="KW-0812">Transmembrane</keyword>
<dbReference type="PANTHER" id="PTHR12210">
    <property type="entry name" value="DULLARD PROTEIN PHOSPHATASE"/>
    <property type="match status" value="1"/>
</dbReference>
<dbReference type="GO" id="GO:0015031">
    <property type="term" value="P:protein transport"/>
    <property type="evidence" value="ECO:0007669"/>
    <property type="project" value="UniProtKB-KW"/>
</dbReference>
<evidence type="ECO:0000256" key="12">
    <source>
        <dbReference type="ARBA" id="ARBA00023136"/>
    </source>
</evidence>
<feature type="transmembrane region" description="Helical" evidence="14">
    <location>
        <begin position="58"/>
        <end position="77"/>
    </location>
</feature>
<dbReference type="HOGENOM" id="CLU_048293_0_2_1"/>
<keyword evidence="12 14" id="KW-0472">Membrane</keyword>
<protein>
    <recommendedName>
        <fullName evidence="14">Mitochondrial import inner membrane translocase subunit TIM50</fullName>
    </recommendedName>
</protein>
<dbReference type="CDD" id="cd07521">
    <property type="entry name" value="HAD_FCP1-like"/>
    <property type="match status" value="1"/>
</dbReference>
<evidence type="ECO:0000313" key="17">
    <source>
        <dbReference type="Proteomes" id="UP000001292"/>
    </source>
</evidence>
<keyword evidence="7 14" id="KW-0653">Protein transport</keyword>
<dbReference type="SUPFAM" id="SSF56784">
    <property type="entry name" value="HAD-like"/>
    <property type="match status" value="1"/>
</dbReference>
<comment type="subcellular location">
    <subcellularLocation>
        <location evidence="2 14">Mitochondrion inner membrane</location>
        <topology evidence="2 14">Single-pass membrane protein</topology>
    </subcellularLocation>
</comment>